<organism evidence="1">
    <name type="scientific">Emarellia grisea</name>
    <dbReference type="NCBI Taxonomy" id="1805848"/>
    <lineage>
        <taxon>Eukaryota</taxon>
        <taxon>Fungi</taxon>
        <taxon>Dikarya</taxon>
        <taxon>Ascomycota</taxon>
        <taxon>Pezizomycotina</taxon>
        <taxon>Dothideomycetes</taxon>
        <taxon>Pleosporomycetidae</taxon>
        <taxon>Pleosporales</taxon>
        <taxon>Massarineae</taxon>
        <taxon>Trematosphaeriaceae</taxon>
        <taxon>Emarellia</taxon>
    </lineage>
</organism>
<feature type="non-terminal residue" evidence="1">
    <location>
        <position position="65"/>
    </location>
</feature>
<proteinExistence type="predicted"/>
<feature type="non-terminal residue" evidence="1">
    <location>
        <position position="1"/>
    </location>
</feature>
<reference evidence="1" key="2">
    <citation type="submission" date="2016-01" db="EMBL/GenBank/DDBJ databases">
        <authorList>
            <person name="McClelland M."/>
            <person name="Jain A."/>
            <person name="Saraogi P."/>
            <person name="Mendelson R."/>
            <person name="Westerman R."/>
            <person name="SanMiguel P."/>
            <person name="Csonka L."/>
        </authorList>
    </citation>
    <scope>NUCLEOTIDE SEQUENCE</scope>
    <source>
        <strain evidence="1">NCPF7761</strain>
    </source>
</reference>
<gene>
    <name evidence="1" type="primary">ACT1</name>
</gene>
<evidence type="ECO:0000313" key="1">
    <source>
        <dbReference type="EMBL" id="CZF87202.1"/>
    </source>
</evidence>
<sequence length="65" mass="7215">VLSAAAFARSSCSSQSILQPVLTIRSVHCRSTSSSWVRCPLHQRIRNCGLTDTAASWLVWARKTR</sequence>
<protein>
    <submittedName>
        <fullName evidence="1">Actin</fullName>
    </submittedName>
</protein>
<name>A0A161KBR6_9PLEO</name>
<accession>A0A161KBR6</accession>
<dbReference type="AlphaFoldDB" id="A0A161KBR6"/>
<reference evidence="1" key="1">
    <citation type="journal article" date="2016" name="J. Clin. Microbiol.">
        <title>Novel taxa associated with human fungal black-grain mycetomas: Emarellia grisea gen. nov., sp. nov., and Emarellia paragrisea sp. nov.</title>
        <authorList>
            <person name="Borman A.M."/>
            <person name="Desnos-Ollivier M."/>
            <person name="Campbell C.K."/>
            <person name="Bridge P.D."/>
            <person name="Dannaoui E."/>
            <person name="Johnson E.M."/>
        </authorList>
    </citation>
    <scope>NUCLEOTIDE SEQUENCE</scope>
    <source>
        <strain evidence="1">NCPF7761</strain>
    </source>
</reference>
<dbReference type="EMBL" id="LT160941">
    <property type="protein sequence ID" value="CZF87202.1"/>
    <property type="molecule type" value="Genomic_DNA"/>
</dbReference>